<protein>
    <submittedName>
        <fullName evidence="1">Uncharacterized protein</fullName>
    </submittedName>
</protein>
<sequence length="153" mass="17267">MFLGEDVERWLSAVLLGLICHDAQIVKICAINPFTPELVCGCVLYNLAMIHVSASSEIFESCLKCSFVQLSIFFFFSVFVHDYHSSRLCPILYCLCNADLTGWNQKYVKPGLGISLMVMELRMWAVCNVMQNTCTFLHCAHLGPTLFLEQIVS</sequence>
<evidence type="ECO:0000313" key="1">
    <source>
        <dbReference type="EMBL" id="OCT98463.1"/>
    </source>
</evidence>
<accession>A0A974I209</accession>
<organism evidence="1 2">
    <name type="scientific">Xenopus laevis</name>
    <name type="common">African clawed frog</name>
    <dbReference type="NCBI Taxonomy" id="8355"/>
    <lineage>
        <taxon>Eukaryota</taxon>
        <taxon>Metazoa</taxon>
        <taxon>Chordata</taxon>
        <taxon>Craniata</taxon>
        <taxon>Vertebrata</taxon>
        <taxon>Euteleostomi</taxon>
        <taxon>Amphibia</taxon>
        <taxon>Batrachia</taxon>
        <taxon>Anura</taxon>
        <taxon>Pipoidea</taxon>
        <taxon>Pipidae</taxon>
        <taxon>Xenopodinae</taxon>
        <taxon>Xenopus</taxon>
        <taxon>Xenopus</taxon>
    </lineage>
</organism>
<name>A0A974I209_XENLA</name>
<gene>
    <name evidence="1" type="ORF">XELAEV_18010696mg</name>
</gene>
<dbReference type="Proteomes" id="UP000694892">
    <property type="component" value="Chromosome 1S"/>
</dbReference>
<proteinExistence type="predicted"/>
<dbReference type="EMBL" id="CM004467">
    <property type="protein sequence ID" value="OCT98463.1"/>
    <property type="molecule type" value="Genomic_DNA"/>
</dbReference>
<reference evidence="2" key="1">
    <citation type="journal article" date="2016" name="Nature">
        <title>Genome evolution in the allotetraploid frog Xenopus laevis.</title>
        <authorList>
            <person name="Session A.M."/>
            <person name="Uno Y."/>
            <person name="Kwon T."/>
            <person name="Chapman J.A."/>
            <person name="Toyoda A."/>
            <person name="Takahashi S."/>
            <person name="Fukui A."/>
            <person name="Hikosaka A."/>
            <person name="Suzuki A."/>
            <person name="Kondo M."/>
            <person name="van Heeringen S.J."/>
            <person name="Quigley I."/>
            <person name="Heinz S."/>
            <person name="Ogino H."/>
            <person name="Ochi H."/>
            <person name="Hellsten U."/>
            <person name="Lyons J.B."/>
            <person name="Simakov O."/>
            <person name="Putnam N."/>
            <person name="Stites J."/>
            <person name="Kuroki Y."/>
            <person name="Tanaka T."/>
            <person name="Michiue T."/>
            <person name="Watanabe M."/>
            <person name="Bogdanovic O."/>
            <person name="Lister R."/>
            <person name="Georgiou G."/>
            <person name="Paranjpe S.S."/>
            <person name="van Kruijsbergen I."/>
            <person name="Shu S."/>
            <person name="Carlson J."/>
            <person name="Kinoshita T."/>
            <person name="Ohta Y."/>
            <person name="Mawaribuchi S."/>
            <person name="Jenkins J."/>
            <person name="Grimwood J."/>
            <person name="Schmutz J."/>
            <person name="Mitros T."/>
            <person name="Mozaffari S.V."/>
            <person name="Suzuki Y."/>
            <person name="Haramoto Y."/>
            <person name="Yamamoto T.S."/>
            <person name="Takagi C."/>
            <person name="Heald R."/>
            <person name="Miller K."/>
            <person name="Haudenschild C."/>
            <person name="Kitzman J."/>
            <person name="Nakayama T."/>
            <person name="Izutsu Y."/>
            <person name="Robert J."/>
            <person name="Fortriede J."/>
            <person name="Burns K."/>
            <person name="Lotay V."/>
            <person name="Karimi K."/>
            <person name="Yasuoka Y."/>
            <person name="Dichmann D.S."/>
            <person name="Flajnik M.F."/>
            <person name="Houston D.W."/>
            <person name="Shendure J."/>
            <person name="DuPasquier L."/>
            <person name="Vize P.D."/>
            <person name="Zorn A.M."/>
            <person name="Ito M."/>
            <person name="Marcotte E.M."/>
            <person name="Wallingford J.B."/>
            <person name="Ito Y."/>
            <person name="Asashima M."/>
            <person name="Ueno N."/>
            <person name="Matsuda Y."/>
            <person name="Veenstra G.J."/>
            <person name="Fujiyama A."/>
            <person name="Harland R.M."/>
            <person name="Taira M."/>
            <person name="Rokhsar D.S."/>
        </authorList>
    </citation>
    <scope>NUCLEOTIDE SEQUENCE [LARGE SCALE GENOMIC DNA]</scope>
    <source>
        <strain evidence="2">J</strain>
    </source>
</reference>
<evidence type="ECO:0000313" key="2">
    <source>
        <dbReference type="Proteomes" id="UP000694892"/>
    </source>
</evidence>
<dbReference type="AlphaFoldDB" id="A0A974I209"/>